<keyword evidence="8 46" id="KW-0812">Transmembrane</keyword>
<feature type="active site" description="Proton acceptor" evidence="43">
    <location>
        <position position="246"/>
    </location>
</feature>
<dbReference type="Gene3D" id="3.30.420.40">
    <property type="match status" value="1"/>
</dbReference>
<keyword evidence="17" id="KW-0325">Glycoprotein</keyword>
<evidence type="ECO:0000256" key="10">
    <source>
        <dbReference type="ARBA" id="ARBA00022801"/>
    </source>
</evidence>
<evidence type="ECO:0000256" key="43">
    <source>
        <dbReference type="PIRSR" id="PIRSR600407-1"/>
    </source>
</evidence>
<evidence type="ECO:0000256" key="4">
    <source>
        <dbReference type="ARBA" id="ARBA00004345"/>
    </source>
</evidence>
<dbReference type="PANTHER" id="PTHR11782">
    <property type="entry name" value="ADENOSINE/GUANOSINE DIPHOSPHATASE"/>
    <property type="match status" value="1"/>
</dbReference>
<evidence type="ECO:0000313" key="47">
    <source>
        <dbReference type="Ensembl" id="ENSAMXP00005022586.1"/>
    </source>
</evidence>
<evidence type="ECO:0000256" key="23">
    <source>
        <dbReference type="ARBA" id="ARBA00044314"/>
    </source>
</evidence>
<evidence type="ECO:0000256" key="7">
    <source>
        <dbReference type="ARBA" id="ARBA00012148"/>
    </source>
</evidence>
<evidence type="ECO:0000256" key="35">
    <source>
        <dbReference type="ARBA" id="ARBA00049104"/>
    </source>
</evidence>
<comment type="catalytic activity">
    <reaction evidence="41">
        <text>UDP + H2O = UMP + phosphate + H(+)</text>
        <dbReference type="Rhea" id="RHEA:64876"/>
        <dbReference type="ChEBI" id="CHEBI:15377"/>
        <dbReference type="ChEBI" id="CHEBI:15378"/>
        <dbReference type="ChEBI" id="CHEBI:43474"/>
        <dbReference type="ChEBI" id="CHEBI:57865"/>
        <dbReference type="ChEBI" id="CHEBI:58223"/>
    </reaction>
    <physiologicalReaction direction="left-to-right" evidence="41">
        <dbReference type="Rhea" id="RHEA:64877"/>
    </physiologicalReaction>
</comment>
<evidence type="ECO:0000256" key="29">
    <source>
        <dbReference type="ARBA" id="ARBA00048136"/>
    </source>
</evidence>
<evidence type="ECO:0000256" key="3">
    <source>
        <dbReference type="ARBA" id="ARBA00004141"/>
    </source>
</evidence>
<dbReference type="GO" id="GO:0004050">
    <property type="term" value="F:apyrase activity"/>
    <property type="evidence" value="ECO:0007669"/>
    <property type="project" value="UniProtKB-EC"/>
</dbReference>
<dbReference type="Proteomes" id="UP000694621">
    <property type="component" value="Unplaced"/>
</dbReference>
<evidence type="ECO:0000256" key="12">
    <source>
        <dbReference type="ARBA" id="ARBA00022840"/>
    </source>
</evidence>
<evidence type="ECO:0000256" key="31">
    <source>
        <dbReference type="ARBA" id="ARBA00048279"/>
    </source>
</evidence>
<evidence type="ECO:0000256" key="37">
    <source>
        <dbReference type="ARBA" id="ARBA00049189"/>
    </source>
</evidence>
<evidence type="ECO:0000256" key="28">
    <source>
        <dbReference type="ARBA" id="ARBA00047940"/>
    </source>
</evidence>
<comment type="catalytic activity">
    <reaction evidence="35">
        <text>CTP + H2O = CDP + phosphate + H(+)</text>
        <dbReference type="Rhea" id="RHEA:29387"/>
        <dbReference type="ChEBI" id="CHEBI:15377"/>
        <dbReference type="ChEBI" id="CHEBI:15378"/>
        <dbReference type="ChEBI" id="CHEBI:37563"/>
        <dbReference type="ChEBI" id="CHEBI:43474"/>
        <dbReference type="ChEBI" id="CHEBI:58069"/>
    </reaction>
    <physiologicalReaction direction="left-to-right" evidence="35">
        <dbReference type="Rhea" id="RHEA:29388"/>
    </physiologicalReaction>
</comment>
<evidence type="ECO:0000256" key="13">
    <source>
        <dbReference type="ARBA" id="ARBA00022842"/>
    </source>
</evidence>
<dbReference type="GO" id="GO:0009134">
    <property type="term" value="P:nucleoside diphosphate catabolic process"/>
    <property type="evidence" value="ECO:0007669"/>
    <property type="project" value="TreeGrafter"/>
</dbReference>
<evidence type="ECO:0000256" key="46">
    <source>
        <dbReference type="SAM" id="Phobius"/>
    </source>
</evidence>
<dbReference type="InterPro" id="IPR000407">
    <property type="entry name" value="GDA1_CD39_NTPase"/>
</dbReference>
<comment type="catalytic activity">
    <reaction evidence="27">
        <text>ITP + 2 H2O = IMP + 2 phosphate + 2 H(+)</text>
        <dbReference type="Rhea" id="RHEA:77735"/>
        <dbReference type="ChEBI" id="CHEBI:15377"/>
        <dbReference type="ChEBI" id="CHEBI:15378"/>
        <dbReference type="ChEBI" id="CHEBI:43474"/>
        <dbReference type="ChEBI" id="CHEBI:58053"/>
        <dbReference type="ChEBI" id="CHEBI:61402"/>
    </reaction>
    <physiologicalReaction direction="left-to-right" evidence="27">
        <dbReference type="Rhea" id="RHEA:77736"/>
    </physiologicalReaction>
</comment>
<feature type="binding site" evidence="44">
    <location>
        <begin position="275"/>
        <end position="279"/>
    </location>
    <ligand>
        <name>ATP</name>
        <dbReference type="ChEBI" id="CHEBI:30616"/>
    </ligand>
</feature>
<comment type="catalytic activity">
    <reaction evidence="37">
        <text>ITP + H2O = IDP + phosphate + H(+)</text>
        <dbReference type="Rhea" id="RHEA:28330"/>
        <dbReference type="ChEBI" id="CHEBI:15377"/>
        <dbReference type="ChEBI" id="CHEBI:15378"/>
        <dbReference type="ChEBI" id="CHEBI:43474"/>
        <dbReference type="ChEBI" id="CHEBI:58280"/>
        <dbReference type="ChEBI" id="CHEBI:61402"/>
    </reaction>
    <physiologicalReaction direction="left-to-right" evidence="37">
        <dbReference type="Rhea" id="RHEA:28331"/>
    </physiologicalReaction>
</comment>
<comment type="catalytic activity">
    <reaction evidence="42">
        <text>ADP + H2O = AMP + phosphate + H(+)</text>
        <dbReference type="Rhea" id="RHEA:61436"/>
        <dbReference type="ChEBI" id="CHEBI:15377"/>
        <dbReference type="ChEBI" id="CHEBI:15378"/>
        <dbReference type="ChEBI" id="CHEBI:43474"/>
        <dbReference type="ChEBI" id="CHEBI:456215"/>
        <dbReference type="ChEBI" id="CHEBI:456216"/>
    </reaction>
    <physiologicalReaction direction="left-to-right" evidence="42">
        <dbReference type="Rhea" id="RHEA:61437"/>
    </physiologicalReaction>
</comment>
<comment type="subcellular location">
    <subcellularLocation>
        <location evidence="4">Membrane</location>
        <location evidence="4">Caveola</location>
    </subcellularLocation>
    <subcellularLocation>
        <location evidence="3">Membrane</location>
        <topology evidence="3">Multi-pass membrane protein</topology>
    </subcellularLocation>
</comment>
<dbReference type="GO" id="GO:0005901">
    <property type="term" value="C:caveola"/>
    <property type="evidence" value="ECO:0007669"/>
    <property type="project" value="UniProtKB-SubCell"/>
</dbReference>
<dbReference type="EC" id="3.6.1.5" evidence="7"/>
<evidence type="ECO:0000256" key="38">
    <source>
        <dbReference type="ARBA" id="ARBA00049315"/>
    </source>
</evidence>
<keyword evidence="11" id="KW-0106">Calcium</keyword>
<protein>
    <recommendedName>
        <fullName evidence="18">Ectonucleoside triphosphate diphosphohydrolase 1</fullName>
        <ecNumber evidence="7">3.6.1.5</ecNumber>
    </recommendedName>
    <alternativeName>
        <fullName evidence="23">ATP diphosphohydrolase</fullName>
    </alternativeName>
    <alternativeName>
        <fullName evidence="20">Ecto-ATP diphosphohydrolase 1</fullName>
    </alternativeName>
    <alternativeName>
        <fullName evidence="21">Ecto-apyrase</fullName>
    </alternativeName>
    <alternativeName>
        <fullName evidence="19">Lymphoid cell activation antigen</fullName>
    </alternativeName>
    <alternativeName>
        <fullName evidence="22">Nucleoside triphosphate diphosphohydrolase 1</fullName>
    </alternativeName>
</protein>
<comment type="catalytic activity">
    <reaction evidence="31">
        <text>IDP + H2O = IMP + phosphate + H(+)</text>
        <dbReference type="Rhea" id="RHEA:35207"/>
        <dbReference type="ChEBI" id="CHEBI:15377"/>
        <dbReference type="ChEBI" id="CHEBI:15378"/>
        <dbReference type="ChEBI" id="CHEBI:43474"/>
        <dbReference type="ChEBI" id="CHEBI:58053"/>
        <dbReference type="ChEBI" id="CHEBI:58280"/>
    </reaction>
    <physiologicalReaction direction="left-to-right" evidence="31">
        <dbReference type="Rhea" id="RHEA:35208"/>
    </physiologicalReaction>
</comment>
<keyword evidence="16" id="KW-1015">Disulfide bond</keyword>
<evidence type="ECO:0000256" key="20">
    <source>
        <dbReference type="ARBA" id="ARBA00042147"/>
    </source>
</evidence>
<comment type="catalytic activity">
    <reaction evidence="34">
        <text>a ribonucleoside 5'-diphosphate + H2O = a ribonucleoside 5'-phosphate + phosphate + H(+)</text>
        <dbReference type="Rhea" id="RHEA:36799"/>
        <dbReference type="ChEBI" id="CHEBI:15377"/>
        <dbReference type="ChEBI" id="CHEBI:15378"/>
        <dbReference type="ChEBI" id="CHEBI:43474"/>
        <dbReference type="ChEBI" id="CHEBI:57930"/>
        <dbReference type="ChEBI" id="CHEBI:58043"/>
    </reaction>
    <physiologicalReaction direction="left-to-right" evidence="34">
        <dbReference type="Rhea" id="RHEA:36800"/>
    </physiologicalReaction>
</comment>
<accession>A0A8B9R722</accession>
<evidence type="ECO:0000256" key="45">
    <source>
        <dbReference type="RuleBase" id="RU003833"/>
    </source>
</evidence>
<comment type="catalytic activity">
    <reaction evidence="26">
        <text>UTP + H2O = UDP + phosphate + H(+)</text>
        <dbReference type="Rhea" id="RHEA:64900"/>
        <dbReference type="ChEBI" id="CHEBI:15377"/>
        <dbReference type="ChEBI" id="CHEBI:15378"/>
        <dbReference type="ChEBI" id="CHEBI:43474"/>
        <dbReference type="ChEBI" id="CHEBI:46398"/>
        <dbReference type="ChEBI" id="CHEBI:58223"/>
    </reaction>
    <physiologicalReaction direction="left-to-right" evidence="26">
        <dbReference type="Rhea" id="RHEA:64901"/>
    </physiologicalReaction>
</comment>
<evidence type="ECO:0000256" key="41">
    <source>
        <dbReference type="ARBA" id="ARBA00049502"/>
    </source>
</evidence>
<sequence>MDSPASHASSAGNDQPLGKSAVLHILCPVPLSYCVSVPDSVCVRVRERAYRDVCAGKGACAVRSADSGMQAFIQSSLKMKAKNPWHRPIIIFITVLFVIGIVSMVAIGVVQNKPLHQKYKYGIVLDAGSSHTSVYIYQWPAEKENNTGMVQQMDACNVPGVGISGYSTEPNRAGDSLKSCMDKARSIIPNHRHPETPVYLGATAGMRLLEMENAAASEKVLESVERVLQTYPFSYQGARIISGQEEGAFGWITVNYLNESLRQASGTLGALDLGGASTQITFVSGQKQESPDNSIDFRLYGHDYHVYTHSFLCYGKDQVLKLSLANEIRPVHTKTETIVVEDPCFHPGYRINKNFQSVFNSPCVTGLSYPEKNFVHVGSGNGTKCHAAVRKVFNDSGCSYSICSFNGIFQPRVEGQFGAFSAFFFVMDFLNLTTLSLDEAKEELGKYCATPWKIIKQNHPNVKEKYLAEYCFSGTYILTLLEDGYKFTSHNWQDIKFIKKIGNSDAGWTLGYMLNLTNMIPAESPDTPPLPYGGYVTLMVLFAVMILLLGLLACKVFRRPTGSAQKEII</sequence>
<evidence type="ECO:0000256" key="2">
    <source>
        <dbReference type="ARBA" id="ARBA00001946"/>
    </source>
</evidence>
<dbReference type="AlphaFoldDB" id="A0A8B9R722"/>
<evidence type="ECO:0000256" key="34">
    <source>
        <dbReference type="ARBA" id="ARBA00048790"/>
    </source>
</evidence>
<evidence type="ECO:0000256" key="18">
    <source>
        <dbReference type="ARBA" id="ARBA00039600"/>
    </source>
</evidence>
<comment type="catalytic activity">
    <reaction evidence="36">
        <text>GTP + H2O = GDP + phosphate + H(+)</text>
        <dbReference type="Rhea" id="RHEA:19669"/>
        <dbReference type="ChEBI" id="CHEBI:15377"/>
        <dbReference type="ChEBI" id="CHEBI:15378"/>
        <dbReference type="ChEBI" id="CHEBI:37565"/>
        <dbReference type="ChEBI" id="CHEBI:43474"/>
        <dbReference type="ChEBI" id="CHEBI:58189"/>
    </reaction>
    <physiologicalReaction direction="left-to-right" evidence="36">
        <dbReference type="Rhea" id="RHEA:19670"/>
    </physiologicalReaction>
</comment>
<dbReference type="GO" id="GO:0004382">
    <property type="term" value="F:GDP phosphatase activity"/>
    <property type="evidence" value="ECO:0007669"/>
    <property type="project" value="TreeGrafter"/>
</dbReference>
<comment type="catalytic activity">
    <reaction evidence="29">
        <text>CDP + H2O = CMP + phosphate + H(+)</text>
        <dbReference type="Rhea" id="RHEA:64880"/>
        <dbReference type="ChEBI" id="CHEBI:15377"/>
        <dbReference type="ChEBI" id="CHEBI:15378"/>
        <dbReference type="ChEBI" id="CHEBI:43474"/>
        <dbReference type="ChEBI" id="CHEBI:58069"/>
        <dbReference type="ChEBI" id="CHEBI:60377"/>
    </reaction>
    <physiologicalReaction direction="left-to-right" evidence="29">
        <dbReference type="Rhea" id="RHEA:64881"/>
    </physiologicalReaction>
</comment>
<comment type="catalytic activity">
    <reaction evidence="30">
        <text>GDP + H2O = GMP + phosphate + H(+)</text>
        <dbReference type="Rhea" id="RHEA:22156"/>
        <dbReference type="ChEBI" id="CHEBI:15377"/>
        <dbReference type="ChEBI" id="CHEBI:15378"/>
        <dbReference type="ChEBI" id="CHEBI:43474"/>
        <dbReference type="ChEBI" id="CHEBI:58115"/>
        <dbReference type="ChEBI" id="CHEBI:58189"/>
    </reaction>
    <physiologicalReaction direction="left-to-right" evidence="30">
        <dbReference type="Rhea" id="RHEA:22157"/>
    </physiologicalReaction>
</comment>
<organism evidence="47 48">
    <name type="scientific">Astyanax mexicanus</name>
    <name type="common">Blind cave fish</name>
    <name type="synonym">Astyanax fasciatus mexicanus</name>
    <dbReference type="NCBI Taxonomy" id="7994"/>
    <lineage>
        <taxon>Eukaryota</taxon>
        <taxon>Metazoa</taxon>
        <taxon>Chordata</taxon>
        <taxon>Craniata</taxon>
        <taxon>Vertebrata</taxon>
        <taxon>Euteleostomi</taxon>
        <taxon>Actinopterygii</taxon>
        <taxon>Neopterygii</taxon>
        <taxon>Teleostei</taxon>
        <taxon>Ostariophysi</taxon>
        <taxon>Characiformes</taxon>
        <taxon>Characoidei</taxon>
        <taxon>Acestrorhamphidae</taxon>
        <taxon>Acestrorhamphinae</taxon>
        <taxon>Astyanax</taxon>
    </lineage>
</organism>
<dbReference type="Pfam" id="PF01150">
    <property type="entry name" value="GDA1_CD39"/>
    <property type="match status" value="1"/>
</dbReference>
<evidence type="ECO:0000256" key="44">
    <source>
        <dbReference type="PIRSR" id="PIRSR600407-2"/>
    </source>
</evidence>
<proteinExistence type="inferred from homology"/>
<dbReference type="GO" id="GO:0045134">
    <property type="term" value="F:UDP phosphatase activity"/>
    <property type="evidence" value="ECO:0007669"/>
    <property type="project" value="TreeGrafter"/>
</dbReference>
<comment type="catalytic activity">
    <reaction evidence="33">
        <text>ATP + H2O = ADP + phosphate + H(+)</text>
        <dbReference type="Rhea" id="RHEA:13065"/>
        <dbReference type="ChEBI" id="CHEBI:15377"/>
        <dbReference type="ChEBI" id="CHEBI:15378"/>
        <dbReference type="ChEBI" id="CHEBI:30616"/>
        <dbReference type="ChEBI" id="CHEBI:43474"/>
        <dbReference type="ChEBI" id="CHEBI:456216"/>
    </reaction>
    <physiologicalReaction direction="left-to-right" evidence="33">
        <dbReference type="Rhea" id="RHEA:13066"/>
    </physiologicalReaction>
</comment>
<dbReference type="PANTHER" id="PTHR11782:SF32">
    <property type="entry name" value="ECTONUCLEOSIDE TRIPHOSPHATE DIPHOSPHOHYDROLASE 1"/>
    <property type="match status" value="1"/>
</dbReference>
<evidence type="ECO:0000256" key="9">
    <source>
        <dbReference type="ARBA" id="ARBA00022741"/>
    </source>
</evidence>
<evidence type="ECO:0000256" key="21">
    <source>
        <dbReference type="ARBA" id="ARBA00042196"/>
    </source>
</evidence>
<evidence type="ECO:0000256" key="39">
    <source>
        <dbReference type="ARBA" id="ARBA00049333"/>
    </source>
</evidence>
<evidence type="ECO:0000256" key="16">
    <source>
        <dbReference type="ARBA" id="ARBA00023157"/>
    </source>
</evidence>
<evidence type="ECO:0000256" key="27">
    <source>
        <dbReference type="ARBA" id="ARBA00047627"/>
    </source>
</evidence>
<evidence type="ECO:0000256" key="14">
    <source>
        <dbReference type="ARBA" id="ARBA00022989"/>
    </source>
</evidence>
<dbReference type="Ensembl" id="ENSAMXT00005024954.1">
    <property type="protein sequence ID" value="ENSAMXP00005022586.1"/>
    <property type="gene ID" value="ENSAMXG00005011653.1"/>
</dbReference>
<keyword evidence="15 46" id="KW-0472">Membrane</keyword>
<evidence type="ECO:0000256" key="40">
    <source>
        <dbReference type="ARBA" id="ARBA00049373"/>
    </source>
</evidence>
<evidence type="ECO:0000256" key="11">
    <source>
        <dbReference type="ARBA" id="ARBA00022837"/>
    </source>
</evidence>
<evidence type="ECO:0000256" key="8">
    <source>
        <dbReference type="ARBA" id="ARBA00022692"/>
    </source>
</evidence>
<evidence type="ECO:0000256" key="17">
    <source>
        <dbReference type="ARBA" id="ARBA00023180"/>
    </source>
</evidence>
<dbReference type="GO" id="GO:0005524">
    <property type="term" value="F:ATP binding"/>
    <property type="evidence" value="ECO:0007669"/>
    <property type="project" value="UniProtKB-KW"/>
</dbReference>
<comment type="catalytic activity">
    <reaction evidence="32">
        <text>ATP + 2 H2O = AMP + 2 phosphate + 2 H(+)</text>
        <dbReference type="Rhea" id="RHEA:20988"/>
        <dbReference type="ChEBI" id="CHEBI:15377"/>
        <dbReference type="ChEBI" id="CHEBI:15378"/>
        <dbReference type="ChEBI" id="CHEBI:30616"/>
        <dbReference type="ChEBI" id="CHEBI:43474"/>
        <dbReference type="ChEBI" id="CHEBI:456215"/>
    </reaction>
    <physiologicalReaction direction="left-to-right" evidence="32">
        <dbReference type="Rhea" id="RHEA:20989"/>
    </physiologicalReaction>
</comment>
<evidence type="ECO:0000256" key="36">
    <source>
        <dbReference type="ARBA" id="ARBA00049117"/>
    </source>
</evidence>
<dbReference type="FunFam" id="3.30.420.40:FF:000068">
    <property type="entry name" value="Ectonucleoside triphosphate diphosphohydrolase 1"/>
    <property type="match status" value="1"/>
</dbReference>
<evidence type="ECO:0000313" key="48">
    <source>
        <dbReference type="Proteomes" id="UP000694621"/>
    </source>
</evidence>
<evidence type="ECO:0000256" key="33">
    <source>
        <dbReference type="ARBA" id="ARBA00048778"/>
    </source>
</evidence>
<evidence type="ECO:0000256" key="5">
    <source>
        <dbReference type="ARBA" id="ARBA00009283"/>
    </source>
</evidence>
<comment type="subunit">
    <text evidence="6">Homodimer; disulfide-linked.</text>
</comment>
<keyword evidence="10 45" id="KW-0378">Hydrolase</keyword>
<dbReference type="GO" id="GO:0017111">
    <property type="term" value="F:ribonucleoside triphosphate phosphatase activity"/>
    <property type="evidence" value="ECO:0007669"/>
    <property type="project" value="TreeGrafter"/>
</dbReference>
<comment type="cofactor">
    <cofactor evidence="2">
        <name>Mg(2+)</name>
        <dbReference type="ChEBI" id="CHEBI:18420"/>
    </cofactor>
</comment>
<evidence type="ECO:0000256" key="25">
    <source>
        <dbReference type="ARBA" id="ARBA00047297"/>
    </source>
</evidence>
<keyword evidence="12 44" id="KW-0067">ATP-binding</keyword>
<evidence type="ECO:0000256" key="15">
    <source>
        <dbReference type="ARBA" id="ARBA00023136"/>
    </source>
</evidence>
<evidence type="ECO:0000256" key="22">
    <source>
        <dbReference type="ARBA" id="ARBA00044280"/>
    </source>
</evidence>
<evidence type="ECO:0000256" key="1">
    <source>
        <dbReference type="ARBA" id="ARBA00001913"/>
    </source>
</evidence>
<evidence type="ECO:0000256" key="32">
    <source>
        <dbReference type="ARBA" id="ARBA00048517"/>
    </source>
</evidence>
<comment type="function">
    <text evidence="24">Catalyzes the hydrolysis of both di- and triphosphate nucleotides (NDPs and NTPs) and hydrolyze NTPs to nucleotide monophosphates (NMPs) in two distinct successive phosphate-releasing steps, with NDPs as intermediates and participates in the regulation of extracellular levels of nucleotides. By hydrolyzing proinflammatory ATP and platelet-activating ADP to AMP, it blocks platelet aggregation and supports blood flow.</text>
</comment>
<feature type="transmembrane region" description="Helical" evidence="46">
    <location>
        <begin position="89"/>
        <end position="110"/>
    </location>
</feature>
<evidence type="ECO:0000256" key="30">
    <source>
        <dbReference type="ARBA" id="ARBA00048153"/>
    </source>
</evidence>
<comment type="catalytic activity">
    <reaction evidence="38">
        <text>UTP + 2 H2O = UMP + 2 phosphate + 2 H(+)</text>
        <dbReference type="Rhea" id="RHEA:64896"/>
        <dbReference type="ChEBI" id="CHEBI:15377"/>
        <dbReference type="ChEBI" id="CHEBI:15378"/>
        <dbReference type="ChEBI" id="CHEBI:43474"/>
        <dbReference type="ChEBI" id="CHEBI:46398"/>
        <dbReference type="ChEBI" id="CHEBI:57865"/>
    </reaction>
    <physiologicalReaction direction="left-to-right" evidence="38">
        <dbReference type="Rhea" id="RHEA:64897"/>
    </physiologicalReaction>
</comment>
<keyword evidence="13" id="KW-0460">Magnesium</keyword>
<evidence type="ECO:0000256" key="24">
    <source>
        <dbReference type="ARBA" id="ARBA00045877"/>
    </source>
</evidence>
<reference evidence="47" key="1">
    <citation type="submission" date="2025-08" db="UniProtKB">
        <authorList>
            <consortium name="Ensembl"/>
        </authorList>
    </citation>
    <scope>IDENTIFICATION</scope>
</reference>
<comment type="catalytic activity">
    <reaction evidence="39">
        <text>GTP + 2 H2O = GMP + 2 phosphate + 2 H(+)</text>
        <dbReference type="Rhea" id="RHEA:64904"/>
        <dbReference type="ChEBI" id="CHEBI:15377"/>
        <dbReference type="ChEBI" id="CHEBI:15378"/>
        <dbReference type="ChEBI" id="CHEBI:37565"/>
        <dbReference type="ChEBI" id="CHEBI:43474"/>
        <dbReference type="ChEBI" id="CHEBI:58115"/>
    </reaction>
    <physiologicalReaction direction="left-to-right" evidence="39">
        <dbReference type="Rhea" id="RHEA:64905"/>
    </physiologicalReaction>
</comment>
<evidence type="ECO:0000256" key="19">
    <source>
        <dbReference type="ARBA" id="ARBA00041335"/>
    </source>
</evidence>
<name>A0A8B9R722_ASTMX</name>
<keyword evidence="14 46" id="KW-1133">Transmembrane helix</keyword>
<comment type="similarity">
    <text evidence="5 45">Belongs to the GDA1/CD39 NTPase family.</text>
</comment>
<dbReference type="PROSITE" id="PS01238">
    <property type="entry name" value="GDA1_CD39_NTPASE"/>
    <property type="match status" value="1"/>
</dbReference>
<evidence type="ECO:0000256" key="26">
    <source>
        <dbReference type="ARBA" id="ARBA00047358"/>
    </source>
</evidence>
<dbReference type="Gene3D" id="3.30.420.150">
    <property type="entry name" value="Exopolyphosphatase. Domain 2"/>
    <property type="match status" value="1"/>
</dbReference>
<feature type="transmembrane region" description="Helical" evidence="46">
    <location>
        <begin position="532"/>
        <end position="554"/>
    </location>
</feature>
<comment type="cofactor">
    <cofactor evidence="1">
        <name>Ca(2+)</name>
        <dbReference type="ChEBI" id="CHEBI:29108"/>
    </cofactor>
</comment>
<comment type="catalytic activity">
    <reaction evidence="40">
        <text>CTP + 2 H2O = CMP + 2 phosphate + 2 H(+)</text>
        <dbReference type="Rhea" id="RHEA:64908"/>
        <dbReference type="ChEBI" id="CHEBI:15377"/>
        <dbReference type="ChEBI" id="CHEBI:15378"/>
        <dbReference type="ChEBI" id="CHEBI:37563"/>
        <dbReference type="ChEBI" id="CHEBI:43474"/>
        <dbReference type="ChEBI" id="CHEBI:60377"/>
    </reaction>
    <physiologicalReaction direction="left-to-right" evidence="40">
        <dbReference type="Rhea" id="RHEA:64909"/>
    </physiologicalReaction>
</comment>
<evidence type="ECO:0000256" key="42">
    <source>
        <dbReference type="ARBA" id="ARBA00049526"/>
    </source>
</evidence>
<comment type="catalytic activity">
    <reaction evidence="28">
        <text>a ribonucleoside 5'-triphosphate + H2O = a ribonucleoside 5'-diphosphate + phosphate + H(+)</text>
        <dbReference type="Rhea" id="RHEA:23680"/>
        <dbReference type="ChEBI" id="CHEBI:15377"/>
        <dbReference type="ChEBI" id="CHEBI:15378"/>
        <dbReference type="ChEBI" id="CHEBI:43474"/>
        <dbReference type="ChEBI" id="CHEBI:57930"/>
        <dbReference type="ChEBI" id="CHEBI:61557"/>
    </reaction>
    <physiologicalReaction direction="left-to-right" evidence="28">
        <dbReference type="Rhea" id="RHEA:23681"/>
    </physiologicalReaction>
</comment>
<comment type="catalytic activity">
    <reaction evidence="25">
        <text>a ribonucleoside 5'-triphosphate + 2 H2O = a ribonucleoside 5'-phosphate + 2 phosphate + 2 H(+)</text>
        <dbReference type="Rhea" id="RHEA:36795"/>
        <dbReference type="ChEBI" id="CHEBI:15377"/>
        <dbReference type="ChEBI" id="CHEBI:15378"/>
        <dbReference type="ChEBI" id="CHEBI:43474"/>
        <dbReference type="ChEBI" id="CHEBI:58043"/>
        <dbReference type="ChEBI" id="CHEBI:61557"/>
        <dbReference type="EC" id="3.6.1.5"/>
    </reaction>
    <physiologicalReaction direction="left-to-right" evidence="25">
        <dbReference type="Rhea" id="RHEA:36796"/>
    </physiologicalReaction>
</comment>
<evidence type="ECO:0000256" key="6">
    <source>
        <dbReference type="ARBA" id="ARBA00011748"/>
    </source>
</evidence>
<keyword evidence="9 44" id="KW-0547">Nucleotide-binding</keyword>